<keyword evidence="4" id="KW-0233">DNA recombination</keyword>
<feature type="domain" description="Integrase DNA-binding" evidence="6">
    <location>
        <begin position="6"/>
        <end position="94"/>
    </location>
</feature>
<accession>A0A8I2GKH4</accession>
<dbReference type="GO" id="GO:0006310">
    <property type="term" value="P:DNA recombination"/>
    <property type="evidence" value="ECO:0007669"/>
    <property type="project" value="UniProtKB-KW"/>
</dbReference>
<dbReference type="GO" id="GO:0003677">
    <property type="term" value="F:DNA binding"/>
    <property type="evidence" value="ECO:0007669"/>
    <property type="project" value="UniProtKB-KW"/>
</dbReference>
<feature type="domain" description="Tyr recombinase" evidence="5">
    <location>
        <begin position="226"/>
        <end position="400"/>
    </location>
</feature>
<keyword evidence="3" id="KW-0238">DNA-binding</keyword>
<dbReference type="InterPro" id="IPR013762">
    <property type="entry name" value="Integrase-like_cat_sf"/>
</dbReference>
<evidence type="ECO:0000256" key="1">
    <source>
        <dbReference type="ARBA" id="ARBA00008857"/>
    </source>
</evidence>
<dbReference type="InterPro" id="IPR050808">
    <property type="entry name" value="Phage_Integrase"/>
</dbReference>
<keyword evidence="2" id="KW-0229">DNA integration</keyword>
<evidence type="ECO:0000256" key="2">
    <source>
        <dbReference type="ARBA" id="ARBA00022908"/>
    </source>
</evidence>
<gene>
    <name evidence="7" type="ORF">GFL91_04785</name>
</gene>
<name>A0A8I2GKH4_RHILV</name>
<evidence type="ECO:0000259" key="6">
    <source>
        <dbReference type="Pfam" id="PF13356"/>
    </source>
</evidence>
<dbReference type="Pfam" id="PF00589">
    <property type="entry name" value="Phage_integrase"/>
    <property type="match status" value="1"/>
</dbReference>
<dbReference type="PANTHER" id="PTHR30629">
    <property type="entry name" value="PROPHAGE INTEGRASE"/>
    <property type="match status" value="1"/>
</dbReference>
<evidence type="ECO:0000256" key="3">
    <source>
        <dbReference type="ARBA" id="ARBA00023125"/>
    </source>
</evidence>
<protein>
    <submittedName>
        <fullName evidence="7">Tyrosine-type recombinase/integrase</fullName>
    </submittedName>
</protein>
<dbReference type="InterPro" id="IPR025166">
    <property type="entry name" value="Integrase_DNA_bind_dom"/>
</dbReference>
<organism evidence="7 8">
    <name type="scientific">Rhizobium leguminosarum bv. viciae</name>
    <dbReference type="NCBI Taxonomy" id="387"/>
    <lineage>
        <taxon>Bacteria</taxon>
        <taxon>Pseudomonadati</taxon>
        <taxon>Pseudomonadota</taxon>
        <taxon>Alphaproteobacteria</taxon>
        <taxon>Hyphomicrobiales</taxon>
        <taxon>Rhizobiaceae</taxon>
        <taxon>Rhizobium/Agrobacterium group</taxon>
        <taxon>Rhizobium</taxon>
    </lineage>
</organism>
<evidence type="ECO:0000313" key="8">
    <source>
        <dbReference type="Proteomes" id="UP000662259"/>
    </source>
</evidence>
<dbReference type="Proteomes" id="UP000662259">
    <property type="component" value="Unassembled WGS sequence"/>
</dbReference>
<dbReference type="GO" id="GO:0015074">
    <property type="term" value="P:DNA integration"/>
    <property type="evidence" value="ECO:0007669"/>
    <property type="project" value="UniProtKB-KW"/>
</dbReference>
<dbReference type="InterPro" id="IPR011010">
    <property type="entry name" value="DNA_brk_join_enz"/>
</dbReference>
<dbReference type="SUPFAM" id="SSF56349">
    <property type="entry name" value="DNA breaking-rejoining enzymes"/>
    <property type="match status" value="1"/>
</dbReference>
<comment type="caution">
    <text evidence="7">The sequence shown here is derived from an EMBL/GenBank/DDBJ whole genome shotgun (WGS) entry which is preliminary data.</text>
</comment>
<dbReference type="Gene3D" id="1.10.150.130">
    <property type="match status" value="1"/>
</dbReference>
<evidence type="ECO:0000259" key="5">
    <source>
        <dbReference type="Pfam" id="PF00589"/>
    </source>
</evidence>
<dbReference type="AlphaFoldDB" id="A0A8I2GKH4"/>
<dbReference type="InterPro" id="IPR002104">
    <property type="entry name" value="Integrase_catalytic"/>
</dbReference>
<dbReference type="PANTHER" id="PTHR30629:SF2">
    <property type="entry name" value="PROPHAGE INTEGRASE INTS-RELATED"/>
    <property type="match status" value="1"/>
</dbReference>
<dbReference type="InterPro" id="IPR038488">
    <property type="entry name" value="Integrase_DNA-bd_sf"/>
</dbReference>
<reference evidence="7" key="1">
    <citation type="submission" date="2019-10" db="EMBL/GenBank/DDBJ databases">
        <title>Rhizobium leguminosarum symbiovar viciae collection.</title>
        <authorList>
            <person name="Boivin S."/>
            <person name="Lepetit M."/>
        </authorList>
    </citation>
    <scope>NUCLEOTIDE SEQUENCE</scope>
    <source>
        <strain evidence="7">L143</strain>
    </source>
</reference>
<dbReference type="RefSeq" id="WP_168275151.1">
    <property type="nucleotide sequence ID" value="NZ_WIEZ01000002.1"/>
</dbReference>
<dbReference type="Gene3D" id="1.10.443.10">
    <property type="entry name" value="Intergrase catalytic core"/>
    <property type="match status" value="1"/>
</dbReference>
<evidence type="ECO:0000313" key="7">
    <source>
        <dbReference type="EMBL" id="NKM44315.1"/>
    </source>
</evidence>
<proteinExistence type="inferred from homology"/>
<dbReference type="Pfam" id="PF13356">
    <property type="entry name" value="Arm-DNA-bind_3"/>
    <property type="match status" value="1"/>
</dbReference>
<dbReference type="EMBL" id="WIEZ01000002">
    <property type="protein sequence ID" value="NKM44315.1"/>
    <property type="molecule type" value="Genomic_DNA"/>
</dbReference>
<dbReference type="Gene3D" id="3.30.160.390">
    <property type="entry name" value="Integrase, DNA-binding domain"/>
    <property type="match status" value="1"/>
</dbReference>
<comment type="similarity">
    <text evidence="1">Belongs to the 'phage' integrase family.</text>
</comment>
<sequence length="433" mass="49067">MQKMKLSDKAIAGLPFAPKGSRYEVADLVDDHLRLRVGPRSKTMVYVRRFGEADDPTRRKIGKFPHMTIAEARAVATSWGELAEKRIDPREEDERRREERTLRRRHTCRSVLEDYIVAMPNRDFNRSVPEQIELIRRLLLKPGQNACWLDKPISEVTGEEIAGAVEAVRLKPAPAAAYNLFSILRTFFNWASSPARKSRFGLADNPIRGLTHKDLSLRINAGTRVLTALEARACLAAAAATPYPYGPFATAVLTTGQRLREVAGMRWSELRLAEKLWVIPEERFKTGTTQRVPLSDAMIVLLEDIQRLLPAEHGDCVFSTTNGRIPINGFSKAKEALDRKMLEILRENDPLATLPNWTWHDARRTLRTQIEAFASRPEIGEVAIGHVKKGLQKVYNHYTFRRELRAAFNGYAALLEKAKSGSLDIDEWCSDDE</sequence>
<evidence type="ECO:0000256" key="4">
    <source>
        <dbReference type="ARBA" id="ARBA00023172"/>
    </source>
</evidence>
<dbReference type="InterPro" id="IPR010998">
    <property type="entry name" value="Integrase_recombinase_N"/>
</dbReference>